<dbReference type="Pfam" id="PF22679">
    <property type="entry name" value="T1R_D3-like"/>
    <property type="match status" value="1"/>
</dbReference>
<dbReference type="Proteomes" id="UP000051733">
    <property type="component" value="Unassembled WGS sequence"/>
</dbReference>
<dbReference type="InterPro" id="IPR027417">
    <property type="entry name" value="P-loop_NTPase"/>
</dbReference>
<dbReference type="InterPro" id="IPR004473">
    <property type="entry name" value="Restrct_endonuc_typeI_HsdR"/>
</dbReference>
<protein>
    <recommendedName>
        <fullName evidence="11">Type I restriction enzyme endonuclease subunit</fullName>
        <shortName evidence="11">R protein</shortName>
        <ecNumber evidence="11">3.1.21.3</ecNumber>
    </recommendedName>
    <alternativeName>
        <fullName evidence="11">Type-1 restriction enzyme R protein</fullName>
    </alternativeName>
</protein>
<evidence type="ECO:0000256" key="8">
    <source>
        <dbReference type="ARBA" id="ARBA00022801"/>
    </source>
</evidence>
<dbReference type="Gene3D" id="1.20.58.910">
    <property type="match status" value="1"/>
</dbReference>
<gene>
    <name evidence="13" type="ORF">FC26_GL001809</name>
</gene>
<dbReference type="InterPro" id="IPR014001">
    <property type="entry name" value="Helicase_ATP-bd"/>
</dbReference>
<dbReference type="PANTHER" id="PTHR30195:SF16">
    <property type="entry name" value="TYPE I RESTRICTION ENZYME ENDONUCLEASE SUBUNIT"/>
    <property type="match status" value="1"/>
</dbReference>
<dbReference type="Pfam" id="PF18766">
    <property type="entry name" value="SWI2_SNF2"/>
    <property type="match status" value="1"/>
</dbReference>
<evidence type="ECO:0000313" key="14">
    <source>
        <dbReference type="Proteomes" id="UP000051733"/>
    </source>
</evidence>
<comment type="function">
    <text evidence="11">Subunit R is required for both nuclease and ATPase activities, but not for modification.</text>
</comment>
<sequence>MLELSFEKEVVKTLTTGSNQWVERKDLYGATPDQLWANFRDKLNNNNYAKLQGHPLTDTEFNQVKRAIEVRTPYEAAKLLAAENGIGKVEVERDDAKLGTVTLELFWKADVAGGKSSYEVVRQAVRPRLAGTQDVDPDRRFDVTLLINGLPLIQLELKKATVELNQAFNQIEKYAQEGKYTGIYSLLQMFVIMTPDSTAYFANAEPDHFNKAFLFNWRTRDNHPVENGLAFTRQVLNIPMAHKMVSEYTVIDQERQSLILLRPYQIYAIEAVMHRIHDHQDGFVWHTTGSGKTLTSYKTAKLAAQDPGVDKVIFLVDRRDLDEQTTSNFSAYAANDDIAINEAQNTGDLMRKLQQNDGKVLVTSIQKLHRAVKKTQAQLATGKQSRFSKTLKQRVIFFVDEAHRSQFGKMQKEIRDAFVNSNWYGYTGTPIFNENKKQLKGDLAVTTEELFGKVCHVYNLRDALEDQAVLPFNVEHVTTIGKDTLITRALEKETQRVKARRDKQGRLLSTADEAKIQAKIQAMSVKDLEETYLTPADFETDEHINQVVQYILQKGPRKTSLGHGNYNAILTTSSIEMAQRYYQAFKAAKKTTHNQLDPDWPRIAITYSLSENEDQSAHKHDQMATLLKDYNQQYHTNFDLADLNLYNEDVAKRAARREAVFAHLQPDQEINLVIVVRRLLTGFDAPRLNTLFVDRTLAYQELIQAYSRTNRLQNRELKQEGQIVTFRVPAIMEVNEREAYKLYSGEGSFNVIIRPTYQQAVLKFQKAVVDLKAIAPTPTAADDLKGTTAKVQFVKAFRQVNQQLNSLSMYNDFTWKNSEKAFGIAQPEVESYTGKYLRIKAAVTNQEPEKVPEELAALDFSLAVGSVVLVDYDYLTQLIQDWIDEQQQYSTPDQAQAHMTDYLQNSAKVQASLNKLAETQPQQAQLIREAMPYIEQQMQQSQQQSTPNQAPVALNARELVADYAQRQLVKKTSVFAHTWGLDQTALLRVAREHTVGTDEWHHEQELTQSANLAAALQAQTATGPKIPAILPLYRIKSQAAWRQFIEHDLAIYLLNRVSGCMNSTIIINTPRQTITFVESISITTLTNC</sequence>
<evidence type="ECO:0000256" key="11">
    <source>
        <dbReference type="RuleBase" id="RU364115"/>
    </source>
</evidence>
<evidence type="ECO:0000256" key="9">
    <source>
        <dbReference type="ARBA" id="ARBA00022840"/>
    </source>
</evidence>
<dbReference type="CDD" id="cd18030">
    <property type="entry name" value="DEXHc_RE_I_HsdR"/>
    <property type="match status" value="1"/>
</dbReference>
<reference evidence="13 14" key="1">
    <citation type="journal article" date="2015" name="Genome Announc.">
        <title>Expanding the biotechnology potential of lactobacilli through comparative genomics of 213 strains and associated genera.</title>
        <authorList>
            <person name="Sun Z."/>
            <person name="Harris H.M."/>
            <person name="McCann A."/>
            <person name="Guo C."/>
            <person name="Argimon S."/>
            <person name="Zhang W."/>
            <person name="Yang X."/>
            <person name="Jeffery I.B."/>
            <person name="Cooney J.C."/>
            <person name="Kagawa T.F."/>
            <person name="Liu W."/>
            <person name="Song Y."/>
            <person name="Salvetti E."/>
            <person name="Wrobel A."/>
            <person name="Rasinkangas P."/>
            <person name="Parkhill J."/>
            <person name="Rea M.C."/>
            <person name="O'Sullivan O."/>
            <person name="Ritari J."/>
            <person name="Douillard F.P."/>
            <person name="Paul Ross R."/>
            <person name="Yang R."/>
            <person name="Briner A.E."/>
            <person name="Felis G.E."/>
            <person name="de Vos W.M."/>
            <person name="Barrangou R."/>
            <person name="Klaenhammer T.R."/>
            <person name="Caufield P.W."/>
            <person name="Cui Y."/>
            <person name="Zhang H."/>
            <person name="O'Toole P.W."/>
        </authorList>
    </citation>
    <scope>NUCLEOTIDE SEQUENCE [LARGE SCALE GENOMIC DNA]</scope>
    <source>
        <strain evidence="13 14">DSM 20634</strain>
    </source>
</reference>
<dbReference type="GO" id="GO:0003677">
    <property type="term" value="F:DNA binding"/>
    <property type="evidence" value="ECO:0007669"/>
    <property type="project" value="UniProtKB-KW"/>
</dbReference>
<evidence type="ECO:0000313" key="13">
    <source>
        <dbReference type="EMBL" id="KRM62683.1"/>
    </source>
</evidence>
<comment type="subunit">
    <text evidence="3 11">The type I restriction/modification system is composed of three polypeptides R, M and S.</text>
</comment>
<keyword evidence="6 11" id="KW-0680">Restriction system</keyword>
<dbReference type="EC" id="3.1.21.3" evidence="11"/>
<comment type="similarity">
    <text evidence="2 11">Belongs to the HsdR family.</text>
</comment>
<evidence type="ECO:0000256" key="4">
    <source>
        <dbReference type="ARBA" id="ARBA00022722"/>
    </source>
</evidence>
<dbReference type="Gene3D" id="3.40.50.300">
    <property type="entry name" value="P-loop containing nucleotide triphosphate hydrolases"/>
    <property type="match status" value="2"/>
</dbReference>
<proteinExistence type="inferred from homology"/>
<keyword evidence="7" id="KW-0255">Endonuclease</keyword>
<organism evidence="13 14">
    <name type="scientific">Paucilactobacillus vaccinostercus DSM 20634</name>
    <dbReference type="NCBI Taxonomy" id="1423813"/>
    <lineage>
        <taxon>Bacteria</taxon>
        <taxon>Bacillati</taxon>
        <taxon>Bacillota</taxon>
        <taxon>Bacilli</taxon>
        <taxon>Lactobacillales</taxon>
        <taxon>Lactobacillaceae</taxon>
        <taxon>Paucilactobacillus</taxon>
    </lineage>
</organism>
<evidence type="ECO:0000256" key="5">
    <source>
        <dbReference type="ARBA" id="ARBA00022741"/>
    </source>
</evidence>
<evidence type="ECO:0000256" key="3">
    <source>
        <dbReference type="ARBA" id="ARBA00011296"/>
    </source>
</evidence>
<dbReference type="PANTHER" id="PTHR30195">
    <property type="entry name" value="TYPE I SITE-SPECIFIC DEOXYRIBONUCLEASE PROTEIN SUBUNIT M AND R"/>
    <property type="match status" value="1"/>
</dbReference>
<dbReference type="SMART" id="SM00487">
    <property type="entry name" value="DEXDc"/>
    <property type="match status" value="1"/>
</dbReference>
<dbReference type="PATRIC" id="fig|1423813.3.peg.1838"/>
<dbReference type="InterPro" id="IPR022625">
    <property type="entry name" value="TypeI_RM_Rsu_C"/>
</dbReference>
<dbReference type="CDD" id="cd18800">
    <property type="entry name" value="SF2_C_EcoR124I-like"/>
    <property type="match status" value="1"/>
</dbReference>
<evidence type="ECO:0000256" key="1">
    <source>
        <dbReference type="ARBA" id="ARBA00000851"/>
    </source>
</evidence>
<dbReference type="Pfam" id="PF12008">
    <property type="entry name" value="EcoR124_C"/>
    <property type="match status" value="1"/>
</dbReference>
<dbReference type="InterPro" id="IPR040980">
    <property type="entry name" value="SWI2_SNF2"/>
</dbReference>
<keyword evidence="4" id="KW-0540">Nuclease</keyword>
<dbReference type="CDD" id="cd22332">
    <property type="entry name" value="HsdR_N"/>
    <property type="match status" value="1"/>
</dbReference>
<comment type="caution">
    <text evidence="13">The sequence shown here is derived from an EMBL/GenBank/DDBJ whole genome shotgun (WGS) entry which is preliminary data.</text>
</comment>
<dbReference type="Pfam" id="PF04313">
    <property type="entry name" value="HSDR_N"/>
    <property type="match status" value="1"/>
</dbReference>
<keyword evidence="10 11" id="KW-0238">DNA-binding</keyword>
<dbReference type="GO" id="GO:0005524">
    <property type="term" value="F:ATP binding"/>
    <property type="evidence" value="ECO:0007669"/>
    <property type="project" value="UniProtKB-KW"/>
</dbReference>
<dbReference type="InterPro" id="IPR007409">
    <property type="entry name" value="Restrct_endonuc_type1_HsdR_N"/>
</dbReference>
<evidence type="ECO:0000256" key="10">
    <source>
        <dbReference type="ARBA" id="ARBA00023125"/>
    </source>
</evidence>
<keyword evidence="8 11" id="KW-0378">Hydrolase</keyword>
<evidence type="ECO:0000256" key="7">
    <source>
        <dbReference type="ARBA" id="ARBA00022759"/>
    </source>
</evidence>
<comment type="catalytic activity">
    <reaction evidence="1 11">
        <text>Endonucleolytic cleavage of DNA to give random double-stranded fragments with terminal 5'-phosphates, ATP is simultaneously hydrolyzed.</text>
        <dbReference type="EC" id="3.1.21.3"/>
    </reaction>
</comment>
<evidence type="ECO:0000256" key="6">
    <source>
        <dbReference type="ARBA" id="ARBA00022747"/>
    </source>
</evidence>
<accession>A0A0R2AEG5</accession>
<dbReference type="STRING" id="1423813.FC26_GL001809"/>
<keyword evidence="9 11" id="KW-0067">ATP-binding</keyword>
<dbReference type="GO" id="GO:0009035">
    <property type="term" value="F:type I site-specific deoxyribonuclease activity"/>
    <property type="evidence" value="ECO:0007669"/>
    <property type="project" value="UniProtKB-EC"/>
</dbReference>
<dbReference type="Gene3D" id="3.90.1570.50">
    <property type="match status" value="1"/>
</dbReference>
<dbReference type="AlphaFoldDB" id="A0A0R2AEG5"/>
<keyword evidence="5 11" id="KW-0547">Nucleotide-binding</keyword>
<feature type="domain" description="Helicase ATP-binding" evidence="12">
    <location>
        <begin position="273"/>
        <end position="448"/>
    </location>
</feature>
<dbReference type="EMBL" id="AYYY01000003">
    <property type="protein sequence ID" value="KRM62683.1"/>
    <property type="molecule type" value="Genomic_DNA"/>
</dbReference>
<dbReference type="InterPro" id="IPR055180">
    <property type="entry name" value="HsdR_RecA-like_helicase_dom_2"/>
</dbReference>
<evidence type="ECO:0000259" key="12">
    <source>
        <dbReference type="PROSITE" id="PS51192"/>
    </source>
</evidence>
<dbReference type="InterPro" id="IPR051268">
    <property type="entry name" value="Type-I_R_enzyme_R_subunit"/>
</dbReference>
<dbReference type="NCBIfam" id="TIGR00348">
    <property type="entry name" value="hsdR"/>
    <property type="match status" value="1"/>
</dbReference>
<evidence type="ECO:0000256" key="2">
    <source>
        <dbReference type="ARBA" id="ARBA00008598"/>
    </source>
</evidence>
<keyword evidence="14" id="KW-1185">Reference proteome</keyword>
<name>A0A0R2AEG5_9LACO</name>
<dbReference type="SUPFAM" id="SSF52540">
    <property type="entry name" value="P-loop containing nucleoside triphosphate hydrolases"/>
    <property type="match status" value="1"/>
</dbReference>
<dbReference type="PROSITE" id="PS51192">
    <property type="entry name" value="HELICASE_ATP_BIND_1"/>
    <property type="match status" value="1"/>
</dbReference>
<dbReference type="GO" id="GO:0009307">
    <property type="term" value="P:DNA restriction-modification system"/>
    <property type="evidence" value="ECO:0007669"/>
    <property type="project" value="UniProtKB-KW"/>
</dbReference>